<name>A0A9X3CW53_9FLAO</name>
<keyword evidence="1" id="KW-1133">Transmembrane helix</keyword>
<keyword evidence="1" id="KW-0812">Transmembrane</keyword>
<organism evidence="2 3">
    <name type="scientific">Salinimicrobium profundisediminis</name>
    <dbReference type="NCBI Taxonomy" id="2994553"/>
    <lineage>
        <taxon>Bacteria</taxon>
        <taxon>Pseudomonadati</taxon>
        <taxon>Bacteroidota</taxon>
        <taxon>Flavobacteriia</taxon>
        <taxon>Flavobacteriales</taxon>
        <taxon>Flavobacteriaceae</taxon>
        <taxon>Salinimicrobium</taxon>
    </lineage>
</organism>
<evidence type="ECO:0000313" key="3">
    <source>
        <dbReference type="Proteomes" id="UP001148482"/>
    </source>
</evidence>
<evidence type="ECO:0000256" key="1">
    <source>
        <dbReference type="SAM" id="Phobius"/>
    </source>
</evidence>
<gene>
    <name evidence="2" type="ORF">OQ279_06935</name>
</gene>
<sequence length="109" mass="12708">MNTKILKAESHKLSVAYLCFFFQAPYAYFNKWVYQLLYWLCAMAFLSATLTLFGVIDDTETEIADIVVMLILSTIFIAWAIQVFFALPNMVKKENLKLYEIMSSKKQKK</sequence>
<keyword evidence="1" id="KW-0472">Membrane</keyword>
<comment type="caution">
    <text evidence="2">The sequence shown here is derived from an EMBL/GenBank/DDBJ whole genome shotgun (WGS) entry which is preliminary data.</text>
</comment>
<reference evidence="2" key="1">
    <citation type="submission" date="2022-11" db="EMBL/GenBank/DDBJ databases">
        <title>Salinimicrobium profundisediminis sp. nov., isolated from deep-sea sediment of the Mariana Trench.</title>
        <authorList>
            <person name="Fu H."/>
        </authorList>
    </citation>
    <scope>NUCLEOTIDE SEQUENCE</scope>
    <source>
        <strain evidence="2">MT39</strain>
    </source>
</reference>
<keyword evidence="3" id="KW-1185">Reference proteome</keyword>
<dbReference type="RefSeq" id="WP_266069136.1">
    <property type="nucleotide sequence ID" value="NZ_JAPJDA010000009.1"/>
</dbReference>
<dbReference type="AlphaFoldDB" id="A0A9X3CW53"/>
<dbReference type="EMBL" id="JAPJDA010000009">
    <property type="protein sequence ID" value="MCX2837886.1"/>
    <property type="molecule type" value="Genomic_DNA"/>
</dbReference>
<feature type="transmembrane region" description="Helical" evidence="1">
    <location>
        <begin position="68"/>
        <end position="87"/>
    </location>
</feature>
<proteinExistence type="predicted"/>
<dbReference type="Proteomes" id="UP001148482">
    <property type="component" value="Unassembled WGS sequence"/>
</dbReference>
<evidence type="ECO:0000313" key="2">
    <source>
        <dbReference type="EMBL" id="MCX2837886.1"/>
    </source>
</evidence>
<protein>
    <submittedName>
        <fullName evidence="2">Uncharacterized protein</fullName>
    </submittedName>
</protein>
<accession>A0A9X3CW53</accession>
<feature type="transmembrane region" description="Helical" evidence="1">
    <location>
        <begin position="36"/>
        <end position="56"/>
    </location>
</feature>